<dbReference type="OrthoDB" id="8954335at2759"/>
<dbReference type="Gene3D" id="3.40.50.300">
    <property type="entry name" value="P-loop containing nucleotide triphosphate hydrolases"/>
    <property type="match status" value="1"/>
</dbReference>
<evidence type="ECO:0000313" key="3">
    <source>
        <dbReference type="EMBL" id="KAH6605061.1"/>
    </source>
</evidence>
<dbReference type="PANTHER" id="PTHR31594">
    <property type="entry name" value="AIG1-TYPE G DOMAIN-CONTAINING PROTEIN"/>
    <property type="match status" value="1"/>
</dbReference>
<dbReference type="SUPFAM" id="SSF49265">
    <property type="entry name" value="Fibronectin type III"/>
    <property type="match status" value="1"/>
</dbReference>
<organism evidence="3 4">
    <name type="scientific">Trichoderma cornu-damae</name>
    <dbReference type="NCBI Taxonomy" id="654480"/>
    <lineage>
        <taxon>Eukaryota</taxon>
        <taxon>Fungi</taxon>
        <taxon>Dikarya</taxon>
        <taxon>Ascomycota</taxon>
        <taxon>Pezizomycotina</taxon>
        <taxon>Sordariomycetes</taxon>
        <taxon>Hypocreomycetidae</taxon>
        <taxon>Hypocreales</taxon>
        <taxon>Hypocreaceae</taxon>
        <taxon>Trichoderma</taxon>
    </lineage>
</organism>
<dbReference type="InterPro" id="IPR036116">
    <property type="entry name" value="FN3_sf"/>
</dbReference>
<dbReference type="Gene3D" id="2.60.40.10">
    <property type="entry name" value="Immunoglobulins"/>
    <property type="match status" value="1"/>
</dbReference>
<dbReference type="Pfam" id="PF00041">
    <property type="entry name" value="fn3"/>
    <property type="match status" value="1"/>
</dbReference>
<dbReference type="InterPro" id="IPR027417">
    <property type="entry name" value="P-loop_NTPase"/>
</dbReference>
<gene>
    <name evidence="3" type="ORF">Trco_006768</name>
</gene>
<dbReference type="EMBL" id="JAIWOZ010000005">
    <property type="protein sequence ID" value="KAH6605061.1"/>
    <property type="molecule type" value="Genomic_DNA"/>
</dbReference>
<dbReference type="InterPro" id="IPR013783">
    <property type="entry name" value="Ig-like_fold"/>
</dbReference>
<dbReference type="Proteomes" id="UP000827724">
    <property type="component" value="Unassembled WGS sequence"/>
</dbReference>
<comment type="caution">
    <text evidence="3">The sequence shown here is derived from an EMBL/GenBank/DDBJ whole genome shotgun (WGS) entry which is preliminary data.</text>
</comment>
<dbReference type="SUPFAM" id="SSF52540">
    <property type="entry name" value="P-loop containing nucleoside triphosphate hydrolases"/>
    <property type="match status" value="1"/>
</dbReference>
<dbReference type="InterPro" id="IPR003961">
    <property type="entry name" value="FN3_dom"/>
</dbReference>
<proteinExistence type="predicted"/>
<reference evidence="3" key="1">
    <citation type="submission" date="2021-08" db="EMBL/GenBank/DDBJ databases">
        <title>Chromosome-Level Trichoderma cornu-damae using Hi-C Data.</title>
        <authorList>
            <person name="Kim C.S."/>
        </authorList>
    </citation>
    <scope>NUCLEOTIDE SEQUENCE</scope>
    <source>
        <strain evidence="3">KA19-0412C</strain>
    </source>
</reference>
<evidence type="ECO:0000313" key="4">
    <source>
        <dbReference type="Proteomes" id="UP000827724"/>
    </source>
</evidence>
<dbReference type="PROSITE" id="PS50853">
    <property type="entry name" value="FN3"/>
    <property type="match status" value="1"/>
</dbReference>
<name>A0A9P8TRZ4_9HYPO</name>
<protein>
    <recommendedName>
        <fullName evidence="2">Fibronectin type-III domain-containing protein</fullName>
    </recommendedName>
</protein>
<dbReference type="PANTHER" id="PTHR31594:SF14">
    <property type="entry name" value="FIBRONECTIN TYPE-III DOMAIN-CONTAINING PROTEIN"/>
    <property type="match status" value="1"/>
</dbReference>
<evidence type="ECO:0000259" key="2">
    <source>
        <dbReference type="PROSITE" id="PS50853"/>
    </source>
</evidence>
<dbReference type="AlphaFoldDB" id="A0A9P8TRZ4"/>
<feature type="compositionally biased region" description="Acidic residues" evidence="1">
    <location>
        <begin position="447"/>
        <end position="467"/>
    </location>
</feature>
<evidence type="ECO:0000256" key="1">
    <source>
        <dbReference type="SAM" id="MobiDB-lite"/>
    </source>
</evidence>
<feature type="region of interest" description="Disordered" evidence="1">
    <location>
        <begin position="416"/>
        <end position="467"/>
    </location>
</feature>
<feature type="domain" description="Fibronectin type-III" evidence="2">
    <location>
        <begin position="531"/>
        <end position="642"/>
    </location>
</feature>
<accession>A0A9P8TRZ4</accession>
<keyword evidence="4" id="KW-1185">Reference proteome</keyword>
<dbReference type="CDD" id="cd00063">
    <property type="entry name" value="FN3"/>
    <property type="match status" value="1"/>
</dbReference>
<sequence length="1275" mass="141640">MGNDTDPITRPSLGQDVQLGMLYDSRKETFFAGISLWDSEEVNKIEVIDENKVQNASTVFSYSTEDARKAANLDIEGSLSLELSIIQAKGSAKYLSDKKSSTFEARVDVSSTVTRRTRRIPQETLAKLKYDKYLDDDRFTHFVAEVVEGGSATLSFVQSCSSSEELTKISGELEVTIVKIPIGGKAKVEYTKEEKAKLERFTVSYSGAIVESVSNLEDALRVAHDMPQNLKKQMNTLSYQLLPISLLDSKANRVIRALDANLVSEVVDALKDGATVQLGLRDVKAQKPLEDWFPKVKKQIANFQRAFDRAETEFKSAARRLLPELRDGNTDEKSKIEELRSAVALFRKRIGFATEFIEKKLKEARTLDTTVASLLANGFEDHITKYPDRSVTSPDAPWLMLVFGGGPMALETHPLQQKVEEKETKPPPPVGGSAEDGDGDNAAAAAADDDDDDDDDDEEEEWFEDQEVVSRLKASCASLQQQRVRAAPGVIFGVANIPKAHRLGKKKAVLTKIGDTVLDNEGKLLIITGMLPTAMQSPTLASNSQSLTVNWDYEQDQDQAKAIPIKGFVVTYGPRENTLKDSPLPRKIAYGTYEEVQCDVSETSTVLNGLHDDCDYEVKIAVKSIVGWSEDSKPAIGRTAKLPSVASRMIDFYNENKTTLSEPGESRKPWDLYASGGRKTLFLGLKTALERKCTDKPFKDKVAVRVVDVAPEFSPDLLPADILDKDKTLVAVFVGCSGHGKSTQINAFVSYMIGGDYDDQARIMIIDDRGAKDGKSVTQYITCYRIRPLSPMFEGKTLLIVDTPGYGDNRGIDYDNFVTAAMQVFFQNIAHVNSVVFTCKSNETRTTFLEPIATYVFSLFAQDIRDCLHTLYTFCDAGTPQARATLQALSWPVGNGEIKVNNTAFTVEVDPKNKQIVRDWWRLSVNGQFLLMNMLLSKLPVPTNDSFEVTKDRILLQEKCQIAQKNILSTATQAQMLITDLKSLSKVVGLPPDQKVKVTKEKSVKKPVPEGQATTYCHNCIQTCHDNCAYANDSDKKDCSAMSGENCTVCKGRCHWTKHANFPFLIEFEQYDEWVVAEEIIKKWNEATNNIEGALLGAIETYLKLQENLRGEILRLVELTDKLQKKALRHNPKGLINYIDTLIKAAEMNGAPPEQQAQLITARNTIILEQKIKERGEKAGAESKVLVDVLTDVQKEMQRRMALKPQERAQEEAKSSSLYNDLYSKLSGSVLRRAPAKLKSSALYTVNLKAVVLLVEVLLKDGDLLASLPKDEGTD</sequence>
<dbReference type="InterPro" id="IPR052090">
    <property type="entry name" value="Cytolytic_pore-forming_toxin"/>
</dbReference>